<dbReference type="EMBL" id="VSSQ01022331">
    <property type="protein sequence ID" value="MPM68576.1"/>
    <property type="molecule type" value="Genomic_DNA"/>
</dbReference>
<organism evidence="2">
    <name type="scientific">bioreactor metagenome</name>
    <dbReference type="NCBI Taxonomy" id="1076179"/>
    <lineage>
        <taxon>unclassified sequences</taxon>
        <taxon>metagenomes</taxon>
        <taxon>ecological metagenomes</taxon>
    </lineage>
</organism>
<name>A0A645BT72_9ZZZZ</name>
<protein>
    <submittedName>
        <fullName evidence="2">Uncharacterized protein</fullName>
    </submittedName>
</protein>
<evidence type="ECO:0000313" key="2">
    <source>
        <dbReference type="EMBL" id="MPM68576.1"/>
    </source>
</evidence>
<comment type="caution">
    <text evidence="2">The sequence shown here is derived from an EMBL/GenBank/DDBJ whole genome shotgun (WGS) entry which is preliminary data.</text>
</comment>
<dbReference type="AlphaFoldDB" id="A0A645BT72"/>
<feature type="region of interest" description="Disordered" evidence="1">
    <location>
        <begin position="47"/>
        <end position="69"/>
    </location>
</feature>
<reference evidence="2" key="1">
    <citation type="submission" date="2019-08" db="EMBL/GenBank/DDBJ databases">
        <authorList>
            <person name="Kucharzyk K."/>
            <person name="Murdoch R.W."/>
            <person name="Higgins S."/>
            <person name="Loffler F."/>
        </authorList>
    </citation>
    <scope>NUCLEOTIDE SEQUENCE</scope>
</reference>
<gene>
    <name evidence="2" type="ORF">SDC9_115510</name>
</gene>
<sequence length="69" mass="7859">MEHHRPDAEDGEQLDLLFEAVQIPAALRRIDRNRVAGHEVKMRLRNPEPFAVDQTPERAAGLRNASAFQ</sequence>
<accession>A0A645BT72</accession>
<evidence type="ECO:0000256" key="1">
    <source>
        <dbReference type="SAM" id="MobiDB-lite"/>
    </source>
</evidence>
<proteinExistence type="predicted"/>